<feature type="repeat" description="WD" evidence="10">
    <location>
        <begin position="131"/>
        <end position="162"/>
    </location>
</feature>
<dbReference type="InParanoid" id="A0A409W5G8"/>
<evidence type="ECO:0000256" key="9">
    <source>
        <dbReference type="ARBA" id="ARBA00023242"/>
    </source>
</evidence>
<feature type="region of interest" description="Disordered" evidence="12">
    <location>
        <begin position="452"/>
        <end position="476"/>
    </location>
</feature>
<dbReference type="AlphaFoldDB" id="A0A409W5G8"/>
<dbReference type="GO" id="GO:0000785">
    <property type="term" value="C:chromatin"/>
    <property type="evidence" value="ECO:0007669"/>
    <property type="project" value="TreeGrafter"/>
</dbReference>
<dbReference type="InterPro" id="IPR036322">
    <property type="entry name" value="WD40_repeat_dom_sf"/>
</dbReference>
<evidence type="ECO:0000259" key="13">
    <source>
        <dbReference type="Pfam" id="PF07569"/>
    </source>
</evidence>
<feature type="repeat" description="WD" evidence="10">
    <location>
        <begin position="73"/>
        <end position="105"/>
    </location>
</feature>
<comment type="caution">
    <text evidence="15">The sequence shown here is derived from an EMBL/GenBank/DDBJ whole genome shotgun (WGS) entry which is preliminary data.</text>
</comment>
<dbReference type="InterPro" id="IPR015943">
    <property type="entry name" value="WD40/YVTN_repeat-like_dom_sf"/>
</dbReference>
<comment type="subcellular location">
    <subcellularLocation>
        <location evidence="1 11">Nucleus</location>
    </subcellularLocation>
</comment>
<evidence type="ECO:0000256" key="1">
    <source>
        <dbReference type="ARBA" id="ARBA00004123"/>
    </source>
</evidence>
<feature type="domain" description="Protein HIRA-like C-terminal" evidence="13">
    <location>
        <begin position="686"/>
        <end position="884"/>
    </location>
</feature>
<dbReference type="PANTHER" id="PTHR13831:SF0">
    <property type="entry name" value="PROTEIN HIRA"/>
    <property type="match status" value="1"/>
</dbReference>
<keyword evidence="4 10" id="KW-0853">WD repeat</keyword>
<dbReference type="GO" id="GO:0031491">
    <property type="term" value="F:nucleosome binding"/>
    <property type="evidence" value="ECO:0007669"/>
    <property type="project" value="TreeGrafter"/>
</dbReference>
<keyword evidence="8 11" id="KW-0804">Transcription</keyword>
<dbReference type="GO" id="GO:0006351">
    <property type="term" value="P:DNA-templated transcription"/>
    <property type="evidence" value="ECO:0007669"/>
    <property type="project" value="InterPro"/>
</dbReference>
<keyword evidence="16" id="KW-1185">Reference proteome</keyword>
<dbReference type="PROSITE" id="PS50294">
    <property type="entry name" value="WD_REPEATS_REGION"/>
    <property type="match status" value="3"/>
</dbReference>
<dbReference type="GO" id="GO:0006355">
    <property type="term" value="P:regulation of DNA-templated transcription"/>
    <property type="evidence" value="ECO:0007669"/>
    <property type="project" value="InterPro"/>
</dbReference>
<keyword evidence="9 11" id="KW-0539">Nucleus</keyword>
<proteinExistence type="inferred from homology"/>
<keyword evidence="3 11" id="KW-0678">Repressor</keyword>
<evidence type="ECO:0000256" key="2">
    <source>
        <dbReference type="ARBA" id="ARBA00007306"/>
    </source>
</evidence>
<accession>A0A409W5G8</accession>
<evidence type="ECO:0000256" key="8">
    <source>
        <dbReference type="ARBA" id="ARBA00023163"/>
    </source>
</evidence>
<evidence type="ECO:0000256" key="12">
    <source>
        <dbReference type="SAM" id="MobiDB-lite"/>
    </source>
</evidence>
<dbReference type="PANTHER" id="PTHR13831">
    <property type="entry name" value="MEMBER OF THE HIR1 FAMILY OF WD-REPEAT PROTEINS"/>
    <property type="match status" value="1"/>
</dbReference>
<dbReference type="FunCoup" id="A0A409W5G8">
    <property type="interactions" value="353"/>
</dbReference>
<gene>
    <name evidence="15" type="ORF">CVT26_010846</name>
</gene>
<dbReference type="OrthoDB" id="1741719at2759"/>
<feature type="region of interest" description="Disordered" evidence="12">
    <location>
        <begin position="388"/>
        <end position="425"/>
    </location>
</feature>
<evidence type="ECO:0000313" key="16">
    <source>
        <dbReference type="Proteomes" id="UP000284706"/>
    </source>
</evidence>
<dbReference type="InterPro" id="IPR055410">
    <property type="entry name" value="Beta-prop_CAF1B_HIR1"/>
</dbReference>
<dbReference type="CDD" id="cd00200">
    <property type="entry name" value="WD40"/>
    <property type="match status" value="1"/>
</dbReference>
<keyword evidence="7 11" id="KW-0805">Transcription regulation</keyword>
<keyword evidence="6 11" id="KW-0156">Chromatin regulator</keyword>
<dbReference type="Pfam" id="PF07569">
    <property type="entry name" value="Hira"/>
    <property type="match status" value="1"/>
</dbReference>
<dbReference type="SUPFAM" id="SSF50978">
    <property type="entry name" value="WD40 repeat-like"/>
    <property type="match status" value="1"/>
</dbReference>
<feature type="repeat" description="WD" evidence="10">
    <location>
        <begin position="173"/>
        <end position="204"/>
    </location>
</feature>
<dbReference type="SMART" id="SM00320">
    <property type="entry name" value="WD40"/>
    <property type="match status" value="7"/>
</dbReference>
<dbReference type="InterPro" id="IPR011494">
    <property type="entry name" value="HIRA-like_C"/>
</dbReference>
<sequence length="943" mass="102619">MHFTKPAWVMHKDSTKSDGNPKKLSIFSVHVHPDGSRIATGGLDAKVRIWSTKPILNEASEASGKPPKSLCTLTMHTGPVLTVRWAHSGKWLASGSDDESVIIWDHDPSARGRVWGTDDVNVEGWKPLKRLQGHESDVTDVAWAPGDRYLASVGLDSAVIIWCGFTLERLRKLDQHQGFVKGVCWDPVGEFLATQSDDRTVKIWRTTDWSLEAEVSKPFEDSPGSTFFRRLSWSPDGAHITASNATNNKGYVFIAAVITRNTWTSEISLVGHENTVEVASYNPHIFLRNPAAPISTSNICSVVALGADDRSVSIWQTKSARPLIVAKEVFDRQIMDLSWSWDGLTLYAASSDGTIAAFHFDSTELEGIAAQEDQEQYLTKFGFVPPPLPEGYSHESKHQPADVTRAQSQAVNGSASRAPSQGPEKVNILVAKRAPKKRAGLVSTASASIPTNRVPSTAAGPVPTPSVSTPQVNGTQGPKRVQLMQVQESKPATKTTQAFSDSFPHPSEQPFVDSAEPWPRHADLGQPMDLDVPISAFESGTQSNAKGKRKASSIIDLTEDNHKTIKARTLGGDRPVQVHVPKPISSWSAAPPTSQWASGSAMGRMEPVLPAPSLLSYISSEIEGSNDVLEAKNVEEDGKAEVAFVSGKQTEWLDYLSSPALVVKATSSYCAIGTEDGSIHVYTHNGRRLMPTLALGAPCAIMEGCKNALLVLTTTGQVYSWDVKKQKVNFGPVSIQPLYNLSPNFSLLSAGVRENGIPTITCSNGVVYAYDPALSSWVTLADRWWAEGSDFGQGRQRANSTAASRGIQASLEASIAGALDESAAEKPRPSWWSAALTLGHLETRMHSTKLLESPSEYRQALLMYAKKIADEGFRGKAEELIRELFGPVYWRPGRDDSWSATVTGLSKRDLLREVLSVFARSKTLASLASQWQDTLKKALNDDH</sequence>
<evidence type="ECO:0000256" key="7">
    <source>
        <dbReference type="ARBA" id="ARBA00023015"/>
    </source>
</evidence>
<evidence type="ECO:0000256" key="6">
    <source>
        <dbReference type="ARBA" id="ARBA00022853"/>
    </source>
</evidence>
<dbReference type="Pfam" id="PF24105">
    <property type="entry name" value="Beta-prop_CAF1B_HIR1"/>
    <property type="match status" value="1"/>
</dbReference>
<feature type="repeat" description="WD" evidence="10">
    <location>
        <begin position="26"/>
        <end position="51"/>
    </location>
</feature>
<evidence type="ECO:0000256" key="4">
    <source>
        <dbReference type="ARBA" id="ARBA00022574"/>
    </source>
</evidence>
<reference evidence="15 16" key="1">
    <citation type="journal article" date="2018" name="Evol. Lett.">
        <title>Horizontal gene cluster transfer increased hallucinogenic mushroom diversity.</title>
        <authorList>
            <person name="Reynolds H.T."/>
            <person name="Vijayakumar V."/>
            <person name="Gluck-Thaler E."/>
            <person name="Korotkin H.B."/>
            <person name="Matheny P.B."/>
            <person name="Slot J.C."/>
        </authorList>
    </citation>
    <scope>NUCLEOTIDE SEQUENCE [LARGE SCALE GENOMIC DNA]</scope>
    <source>
        <strain evidence="15 16">SRW20</strain>
    </source>
</reference>
<evidence type="ECO:0000256" key="5">
    <source>
        <dbReference type="ARBA" id="ARBA00022737"/>
    </source>
</evidence>
<dbReference type="GO" id="GO:0000417">
    <property type="term" value="C:HIR complex"/>
    <property type="evidence" value="ECO:0007669"/>
    <property type="project" value="TreeGrafter"/>
</dbReference>
<protein>
    <recommendedName>
        <fullName evidence="11">Protein HIR</fullName>
    </recommendedName>
</protein>
<comment type="similarity">
    <text evidence="2 11">Belongs to the WD repeat HIR1 family.</text>
</comment>
<name>A0A409W5G8_9AGAR</name>
<evidence type="ECO:0000259" key="14">
    <source>
        <dbReference type="Pfam" id="PF24105"/>
    </source>
</evidence>
<dbReference type="GO" id="GO:0006338">
    <property type="term" value="P:chromatin remodeling"/>
    <property type="evidence" value="ECO:0007669"/>
    <property type="project" value="InterPro"/>
</dbReference>
<evidence type="ECO:0000313" key="15">
    <source>
        <dbReference type="EMBL" id="PPQ73715.1"/>
    </source>
</evidence>
<dbReference type="PROSITE" id="PS50082">
    <property type="entry name" value="WD_REPEATS_2"/>
    <property type="match status" value="4"/>
</dbReference>
<evidence type="ECO:0000256" key="3">
    <source>
        <dbReference type="ARBA" id="ARBA00022491"/>
    </source>
</evidence>
<feature type="compositionally biased region" description="Polar residues" evidence="12">
    <location>
        <begin position="405"/>
        <end position="419"/>
    </location>
</feature>
<dbReference type="InterPro" id="IPR001680">
    <property type="entry name" value="WD40_rpt"/>
</dbReference>
<dbReference type="EMBL" id="NHYE01005388">
    <property type="protein sequence ID" value="PPQ73715.1"/>
    <property type="molecule type" value="Genomic_DNA"/>
</dbReference>
<dbReference type="InterPro" id="IPR031120">
    <property type="entry name" value="HIR1-like"/>
</dbReference>
<evidence type="ECO:0000256" key="11">
    <source>
        <dbReference type="RuleBase" id="RU364014"/>
    </source>
</evidence>
<feature type="domain" description="CAF1B/HIR1 beta-propeller" evidence="14">
    <location>
        <begin position="34"/>
        <end position="365"/>
    </location>
</feature>
<dbReference type="GO" id="GO:0005634">
    <property type="term" value="C:nucleus"/>
    <property type="evidence" value="ECO:0007669"/>
    <property type="project" value="UniProtKB-SubCell"/>
</dbReference>
<comment type="function">
    <text evidence="11">Required for replication-independent chromatin assembly and for the periodic repression of histone gene transcription during the cell cycle.</text>
</comment>
<dbReference type="STRING" id="231916.A0A409W5G8"/>
<keyword evidence="5 11" id="KW-0677">Repeat</keyword>
<evidence type="ECO:0000256" key="10">
    <source>
        <dbReference type="PROSITE-ProRule" id="PRU00221"/>
    </source>
</evidence>
<organism evidence="15 16">
    <name type="scientific">Gymnopilus dilepis</name>
    <dbReference type="NCBI Taxonomy" id="231916"/>
    <lineage>
        <taxon>Eukaryota</taxon>
        <taxon>Fungi</taxon>
        <taxon>Dikarya</taxon>
        <taxon>Basidiomycota</taxon>
        <taxon>Agaricomycotina</taxon>
        <taxon>Agaricomycetes</taxon>
        <taxon>Agaricomycetidae</taxon>
        <taxon>Agaricales</taxon>
        <taxon>Agaricineae</taxon>
        <taxon>Hymenogastraceae</taxon>
        <taxon>Gymnopilus</taxon>
    </lineage>
</organism>
<dbReference type="Proteomes" id="UP000284706">
    <property type="component" value="Unassembled WGS sequence"/>
</dbReference>
<dbReference type="Gene3D" id="2.130.10.10">
    <property type="entry name" value="YVTN repeat-like/Quinoprotein amine dehydrogenase"/>
    <property type="match status" value="2"/>
</dbReference>